<evidence type="ECO:0000313" key="5">
    <source>
        <dbReference type="EMBL" id="KAF2822632.1"/>
    </source>
</evidence>
<accession>A0A6A6ZNH3</accession>
<proteinExistence type="predicted"/>
<dbReference type="Gene3D" id="1.25.40.20">
    <property type="entry name" value="Ankyrin repeat-containing domain"/>
    <property type="match status" value="2"/>
</dbReference>
<dbReference type="PANTHER" id="PTHR24198">
    <property type="entry name" value="ANKYRIN REPEAT AND PROTEIN KINASE DOMAIN-CONTAINING PROTEIN"/>
    <property type="match status" value="1"/>
</dbReference>
<gene>
    <name evidence="5" type="ORF">CC86DRAFT_410222</name>
</gene>
<dbReference type="SMART" id="SM00248">
    <property type="entry name" value="ANK"/>
    <property type="match status" value="6"/>
</dbReference>
<dbReference type="PROSITE" id="PS50297">
    <property type="entry name" value="ANK_REP_REGION"/>
    <property type="match status" value="1"/>
</dbReference>
<reference evidence="5" key="1">
    <citation type="journal article" date="2020" name="Stud. Mycol.">
        <title>101 Dothideomycetes genomes: a test case for predicting lifestyles and emergence of pathogens.</title>
        <authorList>
            <person name="Haridas S."/>
            <person name="Albert R."/>
            <person name="Binder M."/>
            <person name="Bloem J."/>
            <person name="Labutti K."/>
            <person name="Salamov A."/>
            <person name="Andreopoulos B."/>
            <person name="Baker S."/>
            <person name="Barry K."/>
            <person name="Bills G."/>
            <person name="Bluhm B."/>
            <person name="Cannon C."/>
            <person name="Castanera R."/>
            <person name="Culley D."/>
            <person name="Daum C."/>
            <person name="Ezra D."/>
            <person name="Gonzalez J."/>
            <person name="Henrissat B."/>
            <person name="Kuo A."/>
            <person name="Liang C."/>
            <person name="Lipzen A."/>
            <person name="Lutzoni F."/>
            <person name="Magnuson J."/>
            <person name="Mondo S."/>
            <person name="Nolan M."/>
            <person name="Ohm R."/>
            <person name="Pangilinan J."/>
            <person name="Park H.-J."/>
            <person name="Ramirez L."/>
            <person name="Alfaro M."/>
            <person name="Sun H."/>
            <person name="Tritt A."/>
            <person name="Yoshinaga Y."/>
            <person name="Zwiers L.-H."/>
            <person name="Turgeon B."/>
            <person name="Goodwin S."/>
            <person name="Spatafora J."/>
            <person name="Crous P."/>
            <person name="Grigoriev I."/>
        </authorList>
    </citation>
    <scope>NUCLEOTIDE SEQUENCE</scope>
    <source>
        <strain evidence="5">CBS 113818</strain>
    </source>
</reference>
<dbReference type="Pfam" id="PF12796">
    <property type="entry name" value="Ank_2"/>
    <property type="match status" value="1"/>
</dbReference>
<dbReference type="EMBL" id="MU006234">
    <property type="protein sequence ID" value="KAF2822632.1"/>
    <property type="molecule type" value="Genomic_DNA"/>
</dbReference>
<dbReference type="Proteomes" id="UP000799424">
    <property type="component" value="Unassembled WGS sequence"/>
</dbReference>
<dbReference type="InterPro" id="IPR002110">
    <property type="entry name" value="Ankyrin_rpt"/>
</dbReference>
<keyword evidence="6" id="KW-1185">Reference proteome</keyword>
<evidence type="ECO:0000256" key="3">
    <source>
        <dbReference type="PROSITE-ProRule" id="PRU00023"/>
    </source>
</evidence>
<keyword evidence="2 3" id="KW-0040">ANK repeat</keyword>
<dbReference type="InterPro" id="IPR036770">
    <property type="entry name" value="Ankyrin_rpt-contain_sf"/>
</dbReference>
<organism evidence="5 6">
    <name type="scientific">Ophiobolus disseminans</name>
    <dbReference type="NCBI Taxonomy" id="1469910"/>
    <lineage>
        <taxon>Eukaryota</taxon>
        <taxon>Fungi</taxon>
        <taxon>Dikarya</taxon>
        <taxon>Ascomycota</taxon>
        <taxon>Pezizomycotina</taxon>
        <taxon>Dothideomycetes</taxon>
        <taxon>Pleosporomycetidae</taxon>
        <taxon>Pleosporales</taxon>
        <taxon>Pleosporineae</taxon>
        <taxon>Phaeosphaeriaceae</taxon>
        <taxon>Ophiobolus</taxon>
    </lineage>
</organism>
<protein>
    <submittedName>
        <fullName evidence="5">Ankyrin</fullName>
    </submittedName>
</protein>
<dbReference type="OrthoDB" id="539213at2759"/>
<dbReference type="Pfam" id="PF14420">
    <property type="entry name" value="Clr5"/>
    <property type="match status" value="1"/>
</dbReference>
<sequence>MARRQKDEEEWDRFKDEILELYVGQDQSLAQVMAPMNQRGFSRTKAQHERVFHKWAINKNVTTREWQFIFQRLRQREAQQKTTVLCVRGIQVPTHRIQKQRKAHGYQTTFERCVPKNAHEKTPTPEDISMLTPVPSPSFLDSIGLSPSSSHHRHRQISGDLRSPNAAQIATTTPETTALQAQAPFNGIILVRCLNLETYSHPALFNPQPFLPPCYDGISPTKSDISFDIIGNNTYAATLKFFVNVISNNLDLILMEKIVVVLTQDANLRAHFVRLLHLNLVSMRVYLERLWIPAVAHGDHTLILALIKLGVDVNITGIVMSSISPYRTSTHNDGSVPFTALQHAIERQYGSVIDLLLEHGAKDWHANRIIRLDYKPGDPLHERFAEGTVVDLAVDFGDMMTLIKLLDCELRVVWRHHSISSSTLQRAIMANRHDLAEIILKRRPQLRGIAKQQYWSQLEPAIVQEHSKAYDADDWTSLVMEICRNGLERPMTHEPFHIARMQYLNIVQSLSKAGAEFPRVRQTRIRYVLDLRTKEDEIWPTDPVPYWDPWVSAITKLSNIDFYYIVQRNYINHQMSTAHQAQVVLYHGAHAMKTILKRSLPDSDMILDPLVLCALVYIGDELMVEHVVLKLIAKLGNDSFREQYGIKGLILAVTRGHQTIIHIFFRTRFDPFALVPHFLHHDLWRMDQWHFLQAHISRTNGYRRMSDLPIEFILQSTCSTPFQMACLCKDMEIIHIFLAWRSETAVLKAEQSRAYQSSAAYVTTLSSRDSELEAKILSTGIDVKNVDSTLSSANMQQYLRLGLQCTLNNPGQYPHMDRLLDLGADGDGPAVCERGFYVNLWWDTSLQKAASKSLTSVVKRLLARGVDVNADPYMDSGATPIQCAAMNGNFEIFQILFQAGGDINAPPCEVDGRTALEEQQNEVD</sequence>
<feature type="domain" description="Clr5" evidence="4">
    <location>
        <begin position="8"/>
        <end position="59"/>
    </location>
</feature>
<evidence type="ECO:0000256" key="2">
    <source>
        <dbReference type="ARBA" id="ARBA00023043"/>
    </source>
</evidence>
<keyword evidence="1" id="KW-0677">Repeat</keyword>
<dbReference type="AlphaFoldDB" id="A0A6A6ZNH3"/>
<evidence type="ECO:0000259" key="4">
    <source>
        <dbReference type="Pfam" id="PF14420"/>
    </source>
</evidence>
<dbReference type="PANTHER" id="PTHR24198:SF165">
    <property type="entry name" value="ANKYRIN REPEAT-CONTAINING PROTEIN-RELATED"/>
    <property type="match status" value="1"/>
</dbReference>
<evidence type="ECO:0000256" key="1">
    <source>
        <dbReference type="ARBA" id="ARBA00022737"/>
    </source>
</evidence>
<dbReference type="InterPro" id="IPR025676">
    <property type="entry name" value="Clr5_dom"/>
</dbReference>
<dbReference type="SUPFAM" id="SSF48403">
    <property type="entry name" value="Ankyrin repeat"/>
    <property type="match status" value="1"/>
</dbReference>
<dbReference type="PROSITE" id="PS50088">
    <property type="entry name" value="ANK_REPEAT"/>
    <property type="match status" value="1"/>
</dbReference>
<evidence type="ECO:0000313" key="6">
    <source>
        <dbReference type="Proteomes" id="UP000799424"/>
    </source>
</evidence>
<name>A0A6A6ZNH3_9PLEO</name>
<feature type="repeat" description="ANK" evidence="3">
    <location>
        <begin position="876"/>
        <end position="908"/>
    </location>
</feature>